<protein>
    <submittedName>
        <fullName evidence="1">Uncharacterized protein</fullName>
    </submittedName>
</protein>
<feature type="non-terminal residue" evidence="1">
    <location>
        <position position="58"/>
    </location>
</feature>
<name>A0A9P6MDB6_9FUNG</name>
<dbReference type="Proteomes" id="UP000749646">
    <property type="component" value="Unassembled WGS sequence"/>
</dbReference>
<keyword evidence="2" id="KW-1185">Reference proteome</keyword>
<accession>A0A9P6MDB6</accession>
<feature type="non-terminal residue" evidence="1">
    <location>
        <position position="1"/>
    </location>
</feature>
<sequence>LWRCSGPLTATTLHRPFTVFTIAEFGTGKGQYLQLERSSTRLARPSFSREMRRPFPAR</sequence>
<reference evidence="1" key="1">
    <citation type="journal article" date="2020" name="Fungal Divers.">
        <title>Resolving the Mortierellaceae phylogeny through synthesis of multi-gene phylogenetics and phylogenomics.</title>
        <authorList>
            <person name="Vandepol N."/>
            <person name="Liber J."/>
            <person name="Desiro A."/>
            <person name="Na H."/>
            <person name="Kennedy M."/>
            <person name="Barry K."/>
            <person name="Grigoriev I.V."/>
            <person name="Miller A.N."/>
            <person name="O'Donnell K."/>
            <person name="Stajich J.E."/>
            <person name="Bonito G."/>
        </authorList>
    </citation>
    <scope>NUCLEOTIDE SEQUENCE</scope>
    <source>
        <strain evidence="1">MES-2147</strain>
    </source>
</reference>
<gene>
    <name evidence="1" type="ORF">BGZ65_011905</name>
</gene>
<dbReference type="AlphaFoldDB" id="A0A9P6MDB6"/>
<evidence type="ECO:0000313" key="2">
    <source>
        <dbReference type="Proteomes" id="UP000749646"/>
    </source>
</evidence>
<proteinExistence type="predicted"/>
<evidence type="ECO:0000313" key="1">
    <source>
        <dbReference type="EMBL" id="KAF9992709.1"/>
    </source>
</evidence>
<comment type="caution">
    <text evidence="1">The sequence shown here is derived from an EMBL/GenBank/DDBJ whole genome shotgun (WGS) entry which is preliminary data.</text>
</comment>
<organism evidence="1 2">
    <name type="scientific">Modicella reniformis</name>
    <dbReference type="NCBI Taxonomy" id="1440133"/>
    <lineage>
        <taxon>Eukaryota</taxon>
        <taxon>Fungi</taxon>
        <taxon>Fungi incertae sedis</taxon>
        <taxon>Mucoromycota</taxon>
        <taxon>Mortierellomycotina</taxon>
        <taxon>Mortierellomycetes</taxon>
        <taxon>Mortierellales</taxon>
        <taxon>Mortierellaceae</taxon>
        <taxon>Modicella</taxon>
    </lineage>
</organism>
<dbReference type="EMBL" id="JAAAHW010002092">
    <property type="protein sequence ID" value="KAF9992709.1"/>
    <property type="molecule type" value="Genomic_DNA"/>
</dbReference>